<dbReference type="InParanoid" id="A0A1Y2MG46"/>
<keyword evidence="7" id="KW-1185">Reference proteome</keyword>
<dbReference type="AlphaFoldDB" id="A0A1Y2MG46"/>
<accession>A0A1Y2MG46</accession>
<organism evidence="6 7">
    <name type="scientific">Epicoccum nigrum</name>
    <name type="common">Soil fungus</name>
    <name type="synonym">Epicoccum purpurascens</name>
    <dbReference type="NCBI Taxonomy" id="105696"/>
    <lineage>
        <taxon>Eukaryota</taxon>
        <taxon>Fungi</taxon>
        <taxon>Dikarya</taxon>
        <taxon>Ascomycota</taxon>
        <taxon>Pezizomycotina</taxon>
        <taxon>Dothideomycetes</taxon>
        <taxon>Pleosporomycetidae</taxon>
        <taxon>Pleosporales</taxon>
        <taxon>Pleosporineae</taxon>
        <taxon>Didymellaceae</taxon>
        <taxon>Epicoccum</taxon>
    </lineage>
</organism>
<evidence type="ECO:0000313" key="7">
    <source>
        <dbReference type="Proteomes" id="UP000193240"/>
    </source>
</evidence>
<evidence type="ECO:0000313" key="6">
    <source>
        <dbReference type="EMBL" id="OSS55095.1"/>
    </source>
</evidence>
<evidence type="ECO:0000256" key="5">
    <source>
        <dbReference type="SAM" id="Phobius"/>
    </source>
</evidence>
<name>A0A1Y2MG46_EPING</name>
<evidence type="ECO:0000256" key="1">
    <source>
        <dbReference type="ARBA" id="ARBA00004273"/>
    </source>
</evidence>
<feature type="transmembrane region" description="Helical" evidence="5">
    <location>
        <begin position="41"/>
        <end position="59"/>
    </location>
</feature>
<dbReference type="Pfam" id="PF02238">
    <property type="entry name" value="COX7a"/>
    <property type="match status" value="1"/>
</dbReference>
<proteinExistence type="predicted"/>
<keyword evidence="4 5" id="KW-0472">Membrane</keyword>
<dbReference type="GO" id="GO:0005743">
    <property type="term" value="C:mitochondrial inner membrane"/>
    <property type="evidence" value="ECO:0007669"/>
    <property type="project" value="UniProtKB-SubCell"/>
</dbReference>
<dbReference type="STRING" id="105696.A0A1Y2MG46"/>
<comment type="subcellular location">
    <subcellularLocation>
        <location evidence="1">Mitochondrion inner membrane</location>
    </subcellularLocation>
</comment>
<dbReference type="EMBL" id="KZ107838">
    <property type="protein sequence ID" value="OSS55095.1"/>
    <property type="molecule type" value="Genomic_DNA"/>
</dbReference>
<keyword evidence="5" id="KW-1133">Transmembrane helix</keyword>
<dbReference type="InterPro" id="IPR039297">
    <property type="entry name" value="COX7a"/>
</dbReference>
<keyword evidence="5" id="KW-0812">Transmembrane</keyword>
<sequence>MAGWIYRQNNVPKYQAYFQKNDGLRTWEKARGKWMIPAYKCLMYTSFSASMYMMCRMLLGHKTWFGKN</sequence>
<keyword evidence="2" id="KW-0999">Mitochondrion inner membrane</keyword>
<dbReference type="OMA" id="YKAHTRL"/>
<evidence type="ECO:0000256" key="4">
    <source>
        <dbReference type="ARBA" id="ARBA00023136"/>
    </source>
</evidence>
<reference evidence="6 7" key="1">
    <citation type="journal article" date="2017" name="Genome Announc.">
        <title>Genome sequence of the saprophytic ascomycete Epicoccum nigrum ICMP 19927 strain isolated from New Zealand.</title>
        <authorList>
            <person name="Fokin M."/>
            <person name="Fleetwood D."/>
            <person name="Weir B.S."/>
            <person name="Villas-Boas S.G."/>
        </authorList>
    </citation>
    <scope>NUCLEOTIDE SEQUENCE [LARGE SCALE GENOMIC DNA]</scope>
    <source>
        <strain evidence="6 7">ICMP 19927</strain>
    </source>
</reference>
<gene>
    <name evidence="6" type="ORF">B5807_00793</name>
</gene>
<protein>
    <submittedName>
        <fullName evidence="6">Uncharacterized protein</fullName>
    </submittedName>
</protein>
<evidence type="ECO:0000256" key="3">
    <source>
        <dbReference type="ARBA" id="ARBA00023128"/>
    </source>
</evidence>
<dbReference type="Proteomes" id="UP000193240">
    <property type="component" value="Unassembled WGS sequence"/>
</dbReference>
<evidence type="ECO:0000256" key="2">
    <source>
        <dbReference type="ARBA" id="ARBA00022792"/>
    </source>
</evidence>
<dbReference type="OrthoDB" id="5511599at2759"/>
<keyword evidence="3" id="KW-0496">Mitochondrion</keyword>